<feature type="repeat" description="WD" evidence="3">
    <location>
        <begin position="626"/>
        <end position="660"/>
    </location>
</feature>
<dbReference type="InterPro" id="IPR050505">
    <property type="entry name" value="WDR55/POC1"/>
</dbReference>
<dbReference type="InterPro" id="IPR015943">
    <property type="entry name" value="WD40/YVTN_repeat-like_dom_sf"/>
</dbReference>
<keyword evidence="1 3" id="KW-0853">WD repeat</keyword>
<keyword evidence="5" id="KW-1185">Reference proteome</keyword>
<dbReference type="InterPro" id="IPR036322">
    <property type="entry name" value="WD40_repeat_dom_sf"/>
</dbReference>
<sequence length="707" mass="77974">MAKQILTQLSSQTIYLGTGNDQFEVTVHNLSDCFATFALELSASGLDRQASPDWYRLTPDLSAKIPAGDRVKFVVDILEVPPIPGGFTGKMNLNVHVTCLELGEEDRQLVNLVVPGSGALPPVLQVTKTAFQTVPGTLVEIPFQIYNPNRSTVNLRIALKGLPYVWLTDGQERRLQVPSQGTVHVLFICQPPLSSEALSQVYPFDIEVSQAEAPTVYQSGTLDILPTGWIDFGCTAAPLTPESLATGPASTRYTLELSNRSNVDQTVALTLARIDVPWSERLRAVLRRQPPKPAPTTSHVLQLSPAQVALKAGDIEQSSLTLQPQPPWLGWRRRQQFQLRPQLQQTEVRPPTHTVELIAAPKIPVWVQGLGIAALALGTILPGYWQAGHRGPVNSVQFDGQANTLVSAADDHTIHRWQVSRNLRDVETLKDTNKAIRVVRYRPLNNDWLAAGLENGEIQLWDLLSSRSPKTLVYQRADRVFDLQFSQDSQSLFSAHGSGDVLRWPLTDIAEPGQPTLPDQQHQFGFAIQAITLVGPAETTLAVGGRFNRLVLWDFEQDQQHSIDYPAGNPNQYLTSLTTAGNRPDRLATADNQGRITLWDLSRCLSSSEPCDRTDQWTDGHRGEPVNAVALSKNACYLVSGGDDGRVMLWALNLTGQVMAQHQIARSRQPINSVDLVQQGQNLLIASGDNHHHVRLYRAKDNNPACP</sequence>
<reference evidence="4" key="1">
    <citation type="submission" date="2020-10" db="EMBL/GenBank/DDBJ databases">
        <authorList>
            <person name="Castelo-Branco R."/>
            <person name="Eusebio N."/>
            <person name="Adriana R."/>
            <person name="Vieira A."/>
            <person name="Brugerolle De Fraissinette N."/>
            <person name="Rezende De Castro R."/>
            <person name="Schneider M.P."/>
            <person name="Vasconcelos V."/>
            <person name="Leao P.N."/>
        </authorList>
    </citation>
    <scope>NUCLEOTIDE SEQUENCE</scope>
    <source>
        <strain evidence="4">LEGE 07310</strain>
    </source>
</reference>
<evidence type="ECO:0000313" key="4">
    <source>
        <dbReference type="EMBL" id="MBE9080236.1"/>
    </source>
</evidence>
<protein>
    <submittedName>
        <fullName evidence="4">WD40 repeat domain-containing protein</fullName>
    </submittedName>
</protein>
<evidence type="ECO:0000256" key="3">
    <source>
        <dbReference type="PROSITE-ProRule" id="PRU00221"/>
    </source>
</evidence>
<dbReference type="PROSITE" id="PS50294">
    <property type="entry name" value="WD_REPEATS_REGION"/>
    <property type="match status" value="1"/>
</dbReference>
<dbReference type="EMBL" id="JADEXG010000093">
    <property type="protein sequence ID" value="MBE9080236.1"/>
    <property type="molecule type" value="Genomic_DNA"/>
</dbReference>
<name>A0A8J7ASX8_9CYAN</name>
<feature type="repeat" description="WD" evidence="3">
    <location>
        <begin position="386"/>
        <end position="420"/>
    </location>
</feature>
<comment type="caution">
    <text evidence="4">The sequence shown here is derived from an EMBL/GenBank/DDBJ whole genome shotgun (WGS) entry which is preliminary data.</text>
</comment>
<evidence type="ECO:0000313" key="5">
    <source>
        <dbReference type="Proteomes" id="UP000636505"/>
    </source>
</evidence>
<dbReference type="SUPFAM" id="SSF50978">
    <property type="entry name" value="WD40 repeat-like"/>
    <property type="match status" value="1"/>
</dbReference>
<accession>A0A8J7ASX8</accession>
<gene>
    <name evidence="4" type="ORF">IQ241_23600</name>
</gene>
<dbReference type="Pfam" id="PF00400">
    <property type="entry name" value="WD40"/>
    <property type="match status" value="2"/>
</dbReference>
<dbReference type="PANTHER" id="PTHR44019:SF8">
    <property type="entry name" value="POC1 CENTRIOLAR PROTEIN HOMOLOG"/>
    <property type="match status" value="1"/>
</dbReference>
<dbReference type="SMART" id="SM00320">
    <property type="entry name" value="WD40"/>
    <property type="match status" value="6"/>
</dbReference>
<keyword evidence="2" id="KW-0677">Repeat</keyword>
<dbReference type="RefSeq" id="WP_193911978.1">
    <property type="nucleotide sequence ID" value="NZ_JADEXG010000093.1"/>
</dbReference>
<evidence type="ECO:0000256" key="2">
    <source>
        <dbReference type="ARBA" id="ARBA00022737"/>
    </source>
</evidence>
<organism evidence="4 5">
    <name type="scientific">Vasconcelosia minhoensis LEGE 07310</name>
    <dbReference type="NCBI Taxonomy" id="915328"/>
    <lineage>
        <taxon>Bacteria</taxon>
        <taxon>Bacillati</taxon>
        <taxon>Cyanobacteriota</taxon>
        <taxon>Cyanophyceae</taxon>
        <taxon>Nodosilineales</taxon>
        <taxon>Cymatolegaceae</taxon>
        <taxon>Vasconcelosia</taxon>
        <taxon>Vasconcelosia minhoensis</taxon>
    </lineage>
</organism>
<dbReference type="PANTHER" id="PTHR44019">
    <property type="entry name" value="WD REPEAT-CONTAINING PROTEIN 55"/>
    <property type="match status" value="1"/>
</dbReference>
<dbReference type="InterPro" id="IPR001680">
    <property type="entry name" value="WD40_rpt"/>
</dbReference>
<dbReference type="PROSITE" id="PS50082">
    <property type="entry name" value="WD_REPEATS_2"/>
    <property type="match status" value="2"/>
</dbReference>
<dbReference type="AlphaFoldDB" id="A0A8J7ASX8"/>
<evidence type="ECO:0000256" key="1">
    <source>
        <dbReference type="ARBA" id="ARBA00022574"/>
    </source>
</evidence>
<dbReference type="Gene3D" id="2.130.10.10">
    <property type="entry name" value="YVTN repeat-like/Quinoprotein amine dehydrogenase"/>
    <property type="match status" value="2"/>
</dbReference>
<proteinExistence type="predicted"/>
<dbReference type="Proteomes" id="UP000636505">
    <property type="component" value="Unassembled WGS sequence"/>
</dbReference>